<dbReference type="CDD" id="cd06261">
    <property type="entry name" value="TM_PBP2"/>
    <property type="match status" value="1"/>
</dbReference>
<dbReference type="InterPro" id="IPR000515">
    <property type="entry name" value="MetI-like"/>
</dbReference>
<dbReference type="AlphaFoldDB" id="A0A4Q9GY72"/>
<keyword evidence="5 7" id="KW-1133">Transmembrane helix</keyword>
<reference evidence="9 10" key="1">
    <citation type="submission" date="2019-02" db="EMBL/GenBank/DDBJ databases">
        <title>Aquabacterium sp. strain KMB7.</title>
        <authorList>
            <person name="Chen W.-M."/>
        </authorList>
    </citation>
    <scope>NUCLEOTIDE SEQUENCE [LARGE SCALE GENOMIC DNA]</scope>
    <source>
        <strain evidence="9 10">KMB7</strain>
    </source>
</reference>
<feature type="transmembrane region" description="Helical" evidence="7">
    <location>
        <begin position="100"/>
        <end position="121"/>
    </location>
</feature>
<keyword evidence="6 7" id="KW-0472">Membrane</keyword>
<sequence>MTRLMLQRLATALAVCTLVVSLSWAMVWMLPGDVAMRVAAGRHGHDLVTVAAADAVRQELGLALPVWQAWLQWCLTLLQQGLGHSWVSGRSVWAELQHQLGATLSLTGTALLAALAIGLPLGWQAGRHPGSLTDRLGMAACVLLRALPPFLLAVVLMLWVAVHWGVLPVAGMAGEMSGVLPALTLALGLAASLAQVTRQAVLAAVSLPSHQFARTCGLSEAQVAWQHDARHAAAPVLSHLGVQTVWLLEGAVVVESLFAWPGIGHALVHAVFARDVPMIQGCALCMALLFVGVRTAVDLLCQQLDARGHPASLHGRAST</sequence>
<evidence type="ECO:0000256" key="2">
    <source>
        <dbReference type="ARBA" id="ARBA00022448"/>
    </source>
</evidence>
<feature type="domain" description="ABC transmembrane type-1" evidence="8">
    <location>
        <begin position="100"/>
        <end position="301"/>
    </location>
</feature>
<proteinExistence type="inferred from homology"/>
<gene>
    <name evidence="9" type="ORF">EYS42_07950</name>
</gene>
<evidence type="ECO:0000256" key="1">
    <source>
        <dbReference type="ARBA" id="ARBA00004651"/>
    </source>
</evidence>
<dbReference type="PANTHER" id="PTHR43163:SF6">
    <property type="entry name" value="DIPEPTIDE TRANSPORT SYSTEM PERMEASE PROTEIN DPPB-RELATED"/>
    <property type="match status" value="1"/>
</dbReference>
<keyword evidence="2 7" id="KW-0813">Transport</keyword>
<dbReference type="InterPro" id="IPR045621">
    <property type="entry name" value="BPD_transp_1_N"/>
</dbReference>
<evidence type="ECO:0000259" key="8">
    <source>
        <dbReference type="PROSITE" id="PS50928"/>
    </source>
</evidence>
<dbReference type="EMBL" id="SIXI01000003">
    <property type="protein sequence ID" value="TBO31175.1"/>
    <property type="molecule type" value="Genomic_DNA"/>
</dbReference>
<dbReference type="RefSeq" id="WP_130967579.1">
    <property type="nucleotide sequence ID" value="NZ_SIXI01000003.1"/>
</dbReference>
<evidence type="ECO:0000313" key="9">
    <source>
        <dbReference type="EMBL" id="TBO31175.1"/>
    </source>
</evidence>
<keyword evidence="3" id="KW-1003">Cell membrane</keyword>
<evidence type="ECO:0000256" key="4">
    <source>
        <dbReference type="ARBA" id="ARBA00022692"/>
    </source>
</evidence>
<comment type="similarity">
    <text evidence="7">Belongs to the binding-protein-dependent transport system permease family.</text>
</comment>
<feature type="transmembrane region" description="Helical" evidence="7">
    <location>
        <begin position="178"/>
        <end position="196"/>
    </location>
</feature>
<name>A0A4Q9GY72_9BURK</name>
<dbReference type="GO" id="GO:0005886">
    <property type="term" value="C:plasma membrane"/>
    <property type="evidence" value="ECO:0007669"/>
    <property type="project" value="UniProtKB-SubCell"/>
</dbReference>
<dbReference type="Gene3D" id="1.10.3720.10">
    <property type="entry name" value="MetI-like"/>
    <property type="match status" value="1"/>
</dbReference>
<dbReference type="GO" id="GO:0071916">
    <property type="term" value="F:dipeptide transmembrane transporter activity"/>
    <property type="evidence" value="ECO:0007669"/>
    <property type="project" value="TreeGrafter"/>
</dbReference>
<keyword evidence="4 7" id="KW-0812">Transmembrane</keyword>
<dbReference type="PROSITE" id="PS50928">
    <property type="entry name" value="ABC_TM1"/>
    <property type="match status" value="1"/>
</dbReference>
<dbReference type="Pfam" id="PF19300">
    <property type="entry name" value="BPD_transp_1_N"/>
    <property type="match status" value="1"/>
</dbReference>
<feature type="transmembrane region" description="Helical" evidence="7">
    <location>
        <begin position="142"/>
        <end position="166"/>
    </location>
</feature>
<organism evidence="9 10">
    <name type="scientific">Aquabacterium lacunae</name>
    <dbReference type="NCBI Taxonomy" id="2528630"/>
    <lineage>
        <taxon>Bacteria</taxon>
        <taxon>Pseudomonadati</taxon>
        <taxon>Pseudomonadota</taxon>
        <taxon>Betaproteobacteria</taxon>
        <taxon>Burkholderiales</taxon>
        <taxon>Aquabacterium</taxon>
    </lineage>
</organism>
<evidence type="ECO:0000256" key="3">
    <source>
        <dbReference type="ARBA" id="ARBA00022475"/>
    </source>
</evidence>
<dbReference type="PANTHER" id="PTHR43163">
    <property type="entry name" value="DIPEPTIDE TRANSPORT SYSTEM PERMEASE PROTEIN DPPB-RELATED"/>
    <property type="match status" value="1"/>
</dbReference>
<comment type="caution">
    <text evidence="9">The sequence shown here is derived from an EMBL/GenBank/DDBJ whole genome shotgun (WGS) entry which is preliminary data.</text>
</comment>
<comment type="subcellular location">
    <subcellularLocation>
        <location evidence="1 7">Cell membrane</location>
        <topology evidence="1 7">Multi-pass membrane protein</topology>
    </subcellularLocation>
</comment>
<dbReference type="SUPFAM" id="SSF161098">
    <property type="entry name" value="MetI-like"/>
    <property type="match status" value="1"/>
</dbReference>
<accession>A0A4Q9GY72</accession>
<protein>
    <submittedName>
        <fullName evidence="9">ABC transporter permease</fullName>
    </submittedName>
</protein>
<dbReference type="Proteomes" id="UP000292120">
    <property type="component" value="Unassembled WGS sequence"/>
</dbReference>
<evidence type="ECO:0000256" key="7">
    <source>
        <dbReference type="RuleBase" id="RU363032"/>
    </source>
</evidence>
<dbReference type="Pfam" id="PF00528">
    <property type="entry name" value="BPD_transp_1"/>
    <property type="match status" value="1"/>
</dbReference>
<evidence type="ECO:0000256" key="6">
    <source>
        <dbReference type="ARBA" id="ARBA00023136"/>
    </source>
</evidence>
<evidence type="ECO:0000256" key="5">
    <source>
        <dbReference type="ARBA" id="ARBA00022989"/>
    </source>
</evidence>
<keyword evidence="10" id="KW-1185">Reference proteome</keyword>
<dbReference type="InterPro" id="IPR035906">
    <property type="entry name" value="MetI-like_sf"/>
</dbReference>
<dbReference type="OrthoDB" id="9803623at2"/>
<evidence type="ECO:0000313" key="10">
    <source>
        <dbReference type="Proteomes" id="UP000292120"/>
    </source>
</evidence>